<dbReference type="SUPFAM" id="SSF53448">
    <property type="entry name" value="Nucleotide-diphospho-sugar transferases"/>
    <property type="match status" value="1"/>
</dbReference>
<keyword evidence="5" id="KW-1185">Reference proteome</keyword>
<evidence type="ECO:0000259" key="3">
    <source>
        <dbReference type="Pfam" id="PF00535"/>
    </source>
</evidence>
<accession>A0A923LG15</accession>
<comment type="caution">
    <text evidence="4">The sequence shown here is derived from an EMBL/GenBank/DDBJ whole genome shotgun (WGS) entry which is preliminary data.</text>
</comment>
<dbReference type="Proteomes" id="UP000652477">
    <property type="component" value="Unassembled WGS sequence"/>
</dbReference>
<dbReference type="InterPro" id="IPR001173">
    <property type="entry name" value="Glyco_trans_2-like"/>
</dbReference>
<evidence type="ECO:0000313" key="4">
    <source>
        <dbReference type="EMBL" id="MBC5688048.1"/>
    </source>
</evidence>
<protein>
    <submittedName>
        <fullName evidence="4">Glycosyltransferase</fullName>
    </submittedName>
</protein>
<dbReference type="GO" id="GO:0016757">
    <property type="term" value="F:glycosyltransferase activity"/>
    <property type="evidence" value="ECO:0007669"/>
    <property type="project" value="UniProtKB-KW"/>
</dbReference>
<dbReference type="AlphaFoldDB" id="A0A923LG15"/>
<keyword evidence="2" id="KW-0808">Transferase</keyword>
<reference evidence="4" key="1">
    <citation type="submission" date="2020-08" db="EMBL/GenBank/DDBJ databases">
        <title>Genome public.</title>
        <authorList>
            <person name="Liu C."/>
            <person name="Sun Q."/>
        </authorList>
    </citation>
    <scope>NUCLEOTIDE SEQUENCE</scope>
    <source>
        <strain evidence="4">NSJ-55</strain>
    </source>
</reference>
<feature type="domain" description="Glycosyltransferase 2-like" evidence="3">
    <location>
        <begin position="5"/>
        <end position="108"/>
    </location>
</feature>
<sequence>MKYLTVTVPCFNSEEYMKRCIDSLLEGGEDVEILIIDDGSSDNTGQIADEYEANYANIVKVIHKANGGHGSGVNKGMELAQGVYFKVVDSDDWLDRDAYKKLLAQIKNFCHMEENTKIPDLFVCNYVYNHLDEGTTHSIHYRNIFPNEKMCGWDSIGRFRPSQYLVMHALIFKTEILRKSKVRLPEHTFYVDNLFAYQPLPFVKQIYYMDVDLYQYYLGREDQSVNERVLMQRIDQQIRVTDIVARCVDLKAVKAISPKLASYMTRNISIMLTISSIHLLLIQTEDAHRKRKDMWEKIRGENKALYYRLRYTTLSGFSYLPGKLGGKITVGGYRVARRLYQFQ</sequence>
<evidence type="ECO:0000256" key="2">
    <source>
        <dbReference type="ARBA" id="ARBA00022679"/>
    </source>
</evidence>
<name>A0A923LG15_9FIRM</name>
<evidence type="ECO:0000313" key="5">
    <source>
        <dbReference type="Proteomes" id="UP000652477"/>
    </source>
</evidence>
<proteinExistence type="predicted"/>
<gene>
    <name evidence="4" type="ORF">H8S37_03745</name>
</gene>
<organism evidence="4 5">
    <name type="scientific">Mediterraneibacter hominis</name>
    <dbReference type="NCBI Taxonomy" id="2763054"/>
    <lineage>
        <taxon>Bacteria</taxon>
        <taxon>Bacillati</taxon>
        <taxon>Bacillota</taxon>
        <taxon>Clostridia</taxon>
        <taxon>Lachnospirales</taxon>
        <taxon>Lachnospiraceae</taxon>
        <taxon>Mediterraneibacter</taxon>
    </lineage>
</organism>
<dbReference type="Pfam" id="PF00535">
    <property type="entry name" value="Glycos_transf_2"/>
    <property type="match status" value="1"/>
</dbReference>
<dbReference type="Gene3D" id="3.90.550.10">
    <property type="entry name" value="Spore Coat Polysaccharide Biosynthesis Protein SpsA, Chain A"/>
    <property type="match status" value="1"/>
</dbReference>
<evidence type="ECO:0000256" key="1">
    <source>
        <dbReference type="ARBA" id="ARBA00022676"/>
    </source>
</evidence>
<keyword evidence="1" id="KW-0328">Glycosyltransferase</keyword>
<dbReference type="CDD" id="cd00761">
    <property type="entry name" value="Glyco_tranf_GTA_type"/>
    <property type="match status" value="1"/>
</dbReference>
<dbReference type="EMBL" id="JACOPF010000001">
    <property type="protein sequence ID" value="MBC5688048.1"/>
    <property type="molecule type" value="Genomic_DNA"/>
</dbReference>
<dbReference type="InterPro" id="IPR029044">
    <property type="entry name" value="Nucleotide-diphossugar_trans"/>
</dbReference>
<dbReference type="RefSeq" id="WP_186874688.1">
    <property type="nucleotide sequence ID" value="NZ_JACOPF010000001.1"/>
</dbReference>
<dbReference type="PANTHER" id="PTHR22916:SF51">
    <property type="entry name" value="GLYCOSYLTRANSFERASE EPSH-RELATED"/>
    <property type="match status" value="1"/>
</dbReference>
<dbReference type="PANTHER" id="PTHR22916">
    <property type="entry name" value="GLYCOSYLTRANSFERASE"/>
    <property type="match status" value="1"/>
</dbReference>